<dbReference type="GO" id="GO:0006260">
    <property type="term" value="P:DNA replication"/>
    <property type="evidence" value="ECO:0007669"/>
    <property type="project" value="UniProtKB-UniRule"/>
</dbReference>
<feature type="domain" description="SMC hinge" evidence="7">
    <location>
        <begin position="419"/>
        <end position="537"/>
    </location>
</feature>
<keyword evidence="5 6" id="KW-0238">DNA-binding</keyword>
<evidence type="ECO:0000256" key="4">
    <source>
        <dbReference type="ARBA" id="ARBA00023054"/>
    </source>
</evidence>
<dbReference type="Proteomes" id="UP000229600">
    <property type="component" value="Unassembled WGS sequence"/>
</dbReference>
<dbReference type="InterPro" id="IPR027417">
    <property type="entry name" value="P-loop_NTPase"/>
</dbReference>
<evidence type="ECO:0000256" key="5">
    <source>
        <dbReference type="ARBA" id="ARBA00023125"/>
    </source>
</evidence>
<evidence type="ECO:0000313" key="8">
    <source>
        <dbReference type="EMBL" id="PIR04357.1"/>
    </source>
</evidence>
<dbReference type="Gene3D" id="3.30.70.1620">
    <property type="match status" value="1"/>
</dbReference>
<comment type="subcellular location">
    <subcellularLocation>
        <location evidence="6">Cytoplasm</location>
    </subcellularLocation>
</comment>
<gene>
    <name evidence="6" type="primary">smc</name>
    <name evidence="8" type="ORF">COV59_01350</name>
</gene>
<keyword evidence="3 6" id="KW-0067">ATP-binding</keyword>
<dbReference type="GO" id="GO:0007059">
    <property type="term" value="P:chromosome segregation"/>
    <property type="evidence" value="ECO:0007669"/>
    <property type="project" value="UniProtKB-UniRule"/>
</dbReference>
<dbReference type="Pfam" id="PF06470">
    <property type="entry name" value="SMC_hinge"/>
    <property type="match status" value="1"/>
</dbReference>
<evidence type="ECO:0000256" key="6">
    <source>
        <dbReference type="HAMAP-Rule" id="MF_01894"/>
    </source>
</evidence>
<keyword evidence="2 6" id="KW-0547">Nucleotide-binding</keyword>
<dbReference type="InterPro" id="IPR010935">
    <property type="entry name" value="SMC_hinge"/>
</dbReference>
<dbReference type="InterPro" id="IPR011890">
    <property type="entry name" value="SMC_prok"/>
</dbReference>
<comment type="function">
    <text evidence="6">Required for chromosome condensation and partitioning.</text>
</comment>
<dbReference type="GO" id="GO:0005737">
    <property type="term" value="C:cytoplasm"/>
    <property type="evidence" value="ECO:0007669"/>
    <property type="project" value="UniProtKB-SubCell"/>
</dbReference>
<proteinExistence type="inferred from homology"/>
<reference evidence="8 9" key="1">
    <citation type="submission" date="2017-09" db="EMBL/GenBank/DDBJ databases">
        <title>Depth-based differentiation of microbial function through sediment-hosted aquifers and enrichment of novel symbionts in the deep terrestrial subsurface.</title>
        <authorList>
            <person name="Probst A.J."/>
            <person name="Ladd B."/>
            <person name="Jarett J.K."/>
            <person name="Geller-Mcgrath D.E."/>
            <person name="Sieber C.M."/>
            <person name="Emerson J.B."/>
            <person name="Anantharaman K."/>
            <person name="Thomas B.C."/>
            <person name="Malmstrom R."/>
            <person name="Stieglmeier M."/>
            <person name="Klingl A."/>
            <person name="Woyke T."/>
            <person name="Ryan C.M."/>
            <person name="Banfield J.F."/>
        </authorList>
    </citation>
    <scope>NUCLEOTIDE SEQUENCE [LARGE SCALE GENOMIC DNA]</scope>
    <source>
        <strain evidence="8">CG11_big_fil_rev_8_21_14_0_20_39_34</strain>
    </source>
</reference>
<dbReference type="GO" id="GO:0016887">
    <property type="term" value="F:ATP hydrolysis activity"/>
    <property type="evidence" value="ECO:0007669"/>
    <property type="project" value="InterPro"/>
</dbReference>
<comment type="domain">
    <text evidence="6">Contains large globular domains required for ATP hydrolysis at each terminus and a third globular domain forming a flexible hinge near the middle of the molecule. These domains are separated by coiled-coil structures.</text>
</comment>
<comment type="similarity">
    <text evidence="6">Belongs to the SMC family.</text>
</comment>
<comment type="subunit">
    <text evidence="6">Homodimer.</text>
</comment>
<dbReference type="InterPro" id="IPR024704">
    <property type="entry name" value="SMC"/>
</dbReference>
<evidence type="ECO:0000256" key="1">
    <source>
        <dbReference type="ARBA" id="ARBA00022490"/>
    </source>
</evidence>
<accession>A0A2H0N648</accession>
<dbReference type="InterPro" id="IPR036277">
    <property type="entry name" value="SMC_hinge_sf"/>
</dbReference>
<dbReference type="GO" id="GO:0005694">
    <property type="term" value="C:chromosome"/>
    <property type="evidence" value="ECO:0007669"/>
    <property type="project" value="InterPro"/>
</dbReference>
<dbReference type="PANTHER" id="PTHR43977">
    <property type="entry name" value="STRUCTURAL MAINTENANCE OF CHROMOSOMES PROTEIN 3"/>
    <property type="match status" value="1"/>
</dbReference>
<dbReference type="Gene3D" id="1.20.1060.20">
    <property type="match status" value="1"/>
</dbReference>
<sequence>MYIKSLDINGFKSFANRTQIVFLPPSKNKQSVTAIVGPNGSGKSNVSDAIRWVLGEQSMKQLRGKKSHDIIFSGSEHKGKMGSAQVSFVLDNSDNRIPVDYEEVVITRKIYRSGESEYLLNGNTIRLLDLQLLLAKAQFGQGSYSVIGQGTIAELLLQSAADRKTFFDEAVGIKEFQMKRHQALLKLNKTDEHMKEAELVLTEITPRLKTLSRQVKKLEERHELELRLKELQEEYYVTLWSYNENELQGIKNELQVFEDDFESKQKELAGIQEELASLAKESTRDAFHELQNKYQGVLKEKTQLERDRAEMSGRLQTQYAAAGKQNIGWLENKIEELRSKLVEFDTEATRLEADLEMVRETIAQKEKELEGLMILRTELQGQLNTLEQKVLNLSYQASLHQFTGLKAVESILENKNSFGTVYGAVAELARTDRQFQVALDIAASGQLSSIVVDNEKTAENCIHFLREHQLGFATFLPLTKIRPRPIPQDIENILSQAGVYGLAKELAEYDEQFENIFSYILGSTVVVKNIHIAREIGIGRVRMVTLEGDILELSGAMKGGFRRSRSQDLSFGRRTGLSVEDGEEMKKEIEKIKAKLQRVSTDIEAIQIEMNTLNAKLSTQQNKLEFLNQQKQGVTGELSHLEQELSLTSMSEEEYGVAMSAVHKQKEELDKRVGEKEGELVKVQQEMDEFNRKEEEKKARVFSLQDQMQSIQLLLNDITGRKNEKNIAIARLETKLEDIDEEVYREMRESIHKIKERIGTVLELTVLDATQTEIQKIKYKLQLIGGIDEEIVEEYEEIKARHEGLSEQLNDLKKAHGDLETLIEELDKLMKTRRAKAFKEIRKEFHRYFSLLFEGGKADLVEIYNYEDEQADEELGEGEVFGEDDEEKKSQKKRRKILTGIDVMACPPGKKIENIQALSGGERTMTSIALVCAILHTNPPPFVILDEVEAALDEANTLRFTKILQELSEKSQFVLITHNRATMHAADALYGVTMGNDGISKLLSVKLEQAQKSVE</sequence>
<dbReference type="Gene3D" id="1.10.287.1490">
    <property type="match status" value="1"/>
</dbReference>
<dbReference type="SUPFAM" id="SSF75553">
    <property type="entry name" value="Smc hinge domain"/>
    <property type="match status" value="1"/>
</dbReference>
<evidence type="ECO:0000259" key="7">
    <source>
        <dbReference type="SMART" id="SM00968"/>
    </source>
</evidence>
<feature type="coiled-coil region" evidence="6">
    <location>
        <begin position="579"/>
        <end position="749"/>
    </location>
</feature>
<feature type="coiled-coil region" evidence="6">
    <location>
        <begin position="792"/>
        <end position="832"/>
    </location>
</feature>
<dbReference type="SMART" id="SM00968">
    <property type="entry name" value="SMC_hinge"/>
    <property type="match status" value="1"/>
</dbReference>
<dbReference type="Pfam" id="PF02463">
    <property type="entry name" value="SMC_N"/>
    <property type="match status" value="1"/>
</dbReference>
<dbReference type="GO" id="GO:0003677">
    <property type="term" value="F:DNA binding"/>
    <property type="evidence" value="ECO:0007669"/>
    <property type="project" value="UniProtKB-UniRule"/>
</dbReference>
<dbReference type="GO" id="GO:0005524">
    <property type="term" value="F:ATP binding"/>
    <property type="evidence" value="ECO:0007669"/>
    <property type="project" value="UniProtKB-UniRule"/>
</dbReference>
<keyword evidence="4 6" id="KW-0175">Coiled coil</keyword>
<evidence type="ECO:0000256" key="3">
    <source>
        <dbReference type="ARBA" id="ARBA00022840"/>
    </source>
</evidence>
<comment type="caution">
    <text evidence="8">The sequence shown here is derived from an EMBL/GenBank/DDBJ whole genome shotgun (WGS) entry which is preliminary data.</text>
</comment>
<feature type="coiled-coil region" evidence="6">
    <location>
        <begin position="208"/>
        <end position="396"/>
    </location>
</feature>
<name>A0A2H0N648_9BACT</name>
<dbReference type="InterPro" id="IPR003395">
    <property type="entry name" value="RecF/RecN/SMC_N"/>
</dbReference>
<organism evidence="8 9">
    <name type="scientific">Candidatus Magasanikbacteria bacterium CG11_big_fil_rev_8_21_14_0_20_39_34</name>
    <dbReference type="NCBI Taxonomy" id="1974653"/>
    <lineage>
        <taxon>Bacteria</taxon>
        <taxon>Candidatus Magasanikiibacteriota</taxon>
    </lineage>
</organism>
<evidence type="ECO:0000313" key="9">
    <source>
        <dbReference type="Proteomes" id="UP000229600"/>
    </source>
</evidence>
<dbReference type="PIRSF" id="PIRSF005719">
    <property type="entry name" value="SMC"/>
    <property type="match status" value="1"/>
</dbReference>
<feature type="binding site" evidence="6">
    <location>
        <begin position="38"/>
        <end position="45"/>
    </location>
    <ligand>
        <name>ATP</name>
        <dbReference type="ChEBI" id="CHEBI:30616"/>
    </ligand>
</feature>
<dbReference type="GO" id="GO:0030261">
    <property type="term" value="P:chromosome condensation"/>
    <property type="evidence" value="ECO:0007669"/>
    <property type="project" value="InterPro"/>
</dbReference>
<dbReference type="Gene3D" id="3.40.50.300">
    <property type="entry name" value="P-loop containing nucleotide triphosphate hydrolases"/>
    <property type="match status" value="2"/>
</dbReference>
<dbReference type="EMBL" id="PCWN01000004">
    <property type="protein sequence ID" value="PIR04357.1"/>
    <property type="molecule type" value="Genomic_DNA"/>
</dbReference>
<dbReference type="HAMAP" id="MF_01894">
    <property type="entry name" value="Smc_prok"/>
    <property type="match status" value="1"/>
</dbReference>
<dbReference type="GO" id="GO:0007062">
    <property type="term" value="P:sister chromatid cohesion"/>
    <property type="evidence" value="ECO:0007669"/>
    <property type="project" value="InterPro"/>
</dbReference>
<keyword evidence="1 6" id="KW-0963">Cytoplasm</keyword>
<dbReference type="SUPFAM" id="SSF52540">
    <property type="entry name" value="P-loop containing nucleoside triphosphate hydrolases"/>
    <property type="match status" value="1"/>
</dbReference>
<evidence type="ECO:0000256" key="2">
    <source>
        <dbReference type="ARBA" id="ARBA00022741"/>
    </source>
</evidence>
<protein>
    <recommendedName>
        <fullName evidence="6">Chromosome partition protein Smc</fullName>
    </recommendedName>
</protein>
<dbReference type="AlphaFoldDB" id="A0A2H0N648"/>